<dbReference type="EMBL" id="BMAO01025235">
    <property type="protein sequence ID" value="GFR01335.1"/>
    <property type="molecule type" value="Genomic_DNA"/>
</dbReference>
<dbReference type="Proteomes" id="UP000887116">
    <property type="component" value="Unassembled WGS sequence"/>
</dbReference>
<accession>A0A8X6IAV3</accession>
<organism evidence="1 2">
    <name type="scientific">Trichonephila clavata</name>
    <name type="common">Joro spider</name>
    <name type="synonym">Nephila clavata</name>
    <dbReference type="NCBI Taxonomy" id="2740835"/>
    <lineage>
        <taxon>Eukaryota</taxon>
        <taxon>Metazoa</taxon>
        <taxon>Ecdysozoa</taxon>
        <taxon>Arthropoda</taxon>
        <taxon>Chelicerata</taxon>
        <taxon>Arachnida</taxon>
        <taxon>Araneae</taxon>
        <taxon>Araneomorphae</taxon>
        <taxon>Entelegynae</taxon>
        <taxon>Araneoidea</taxon>
        <taxon>Nephilidae</taxon>
        <taxon>Trichonephila</taxon>
    </lineage>
</organism>
<sequence length="92" mass="10550">MTPYRNFLLREVLKSYSTTIRIFPDTALLVVGTLFKSEYIKEIVLCRENSKPIVEGAIVSSVEHERAQLLNNASTCSCLGTDFLDNRQEYCW</sequence>
<gene>
    <name evidence="1" type="ORF">TNCT_61851</name>
</gene>
<reference evidence="1" key="1">
    <citation type="submission" date="2020-07" db="EMBL/GenBank/DDBJ databases">
        <title>Multicomponent nature underlies the extraordinary mechanical properties of spider dragline silk.</title>
        <authorList>
            <person name="Kono N."/>
            <person name="Nakamura H."/>
            <person name="Mori M."/>
            <person name="Yoshida Y."/>
            <person name="Ohtoshi R."/>
            <person name="Malay A.D."/>
            <person name="Moran D.A.P."/>
            <person name="Tomita M."/>
            <person name="Numata K."/>
            <person name="Arakawa K."/>
        </authorList>
    </citation>
    <scope>NUCLEOTIDE SEQUENCE</scope>
</reference>
<comment type="caution">
    <text evidence="1">The sequence shown here is derived from an EMBL/GenBank/DDBJ whole genome shotgun (WGS) entry which is preliminary data.</text>
</comment>
<name>A0A8X6IAV3_TRICU</name>
<protein>
    <submittedName>
        <fullName evidence="1">Uncharacterized protein</fullName>
    </submittedName>
</protein>
<dbReference type="AlphaFoldDB" id="A0A8X6IAV3"/>
<evidence type="ECO:0000313" key="2">
    <source>
        <dbReference type="Proteomes" id="UP000887116"/>
    </source>
</evidence>
<proteinExistence type="predicted"/>
<evidence type="ECO:0000313" key="1">
    <source>
        <dbReference type="EMBL" id="GFR01335.1"/>
    </source>
</evidence>
<keyword evidence="2" id="KW-1185">Reference proteome</keyword>